<evidence type="ECO:0008006" key="5">
    <source>
        <dbReference type="Google" id="ProtNLM"/>
    </source>
</evidence>
<dbReference type="Pfam" id="PF07510">
    <property type="entry name" value="GmrSD_C"/>
    <property type="match status" value="1"/>
</dbReference>
<evidence type="ECO:0000313" key="4">
    <source>
        <dbReference type="Proteomes" id="UP001057498"/>
    </source>
</evidence>
<dbReference type="EMBL" id="AP025730">
    <property type="protein sequence ID" value="BDI05669.1"/>
    <property type="molecule type" value="Genomic_DNA"/>
</dbReference>
<evidence type="ECO:0000259" key="2">
    <source>
        <dbReference type="Pfam" id="PF07510"/>
    </source>
</evidence>
<evidence type="ECO:0000259" key="1">
    <source>
        <dbReference type="Pfam" id="PF03235"/>
    </source>
</evidence>
<reference evidence="3" key="1">
    <citation type="submission" date="2022-04" db="EMBL/GenBank/DDBJ databases">
        <title>Whole genome sequence of Sphaerotilus sp. FB-5.</title>
        <authorList>
            <person name="Takeda M."/>
            <person name="Narihara S."/>
            <person name="Akimoto M."/>
            <person name="Akimoto R."/>
            <person name="Nishiyashiki S."/>
            <person name="Murakami T."/>
        </authorList>
    </citation>
    <scope>NUCLEOTIDE SEQUENCE</scope>
    <source>
        <strain evidence="3">FB-5</strain>
    </source>
</reference>
<keyword evidence="4" id="KW-1185">Reference proteome</keyword>
<dbReference type="InterPro" id="IPR004919">
    <property type="entry name" value="GmrSD_N"/>
</dbReference>
<dbReference type="Proteomes" id="UP001057498">
    <property type="component" value="Chromosome"/>
</dbReference>
<proteinExistence type="predicted"/>
<name>A0ABM7YMK6_9BURK</name>
<feature type="domain" description="GmrSD restriction endonucleases C-terminal" evidence="2">
    <location>
        <begin position="529"/>
        <end position="676"/>
    </location>
</feature>
<dbReference type="InterPro" id="IPR011089">
    <property type="entry name" value="GmrSD_C"/>
</dbReference>
<protein>
    <recommendedName>
        <fullName evidence="5">DUF262 domain-containing protein</fullName>
    </recommendedName>
</protein>
<dbReference type="PANTHER" id="PTHR35149:SF1">
    <property type="entry name" value="DUF5655 DOMAIN-CONTAINING PROTEIN"/>
    <property type="match status" value="1"/>
</dbReference>
<accession>A0ABM7YMK6</accession>
<dbReference type="Pfam" id="PF03235">
    <property type="entry name" value="GmrSD_N"/>
    <property type="match status" value="1"/>
</dbReference>
<evidence type="ECO:0000313" key="3">
    <source>
        <dbReference type="EMBL" id="BDI05669.1"/>
    </source>
</evidence>
<organism evidence="3 4">
    <name type="scientific">Sphaerotilus microaerophilus</name>
    <dbReference type="NCBI Taxonomy" id="2914710"/>
    <lineage>
        <taxon>Bacteria</taxon>
        <taxon>Pseudomonadati</taxon>
        <taxon>Pseudomonadota</taxon>
        <taxon>Betaproteobacteria</taxon>
        <taxon>Burkholderiales</taxon>
        <taxon>Sphaerotilaceae</taxon>
        <taxon>Sphaerotilus</taxon>
    </lineage>
</organism>
<dbReference type="RefSeq" id="WP_251969034.1">
    <property type="nucleotide sequence ID" value="NZ_AP025730.1"/>
</dbReference>
<dbReference type="PANTHER" id="PTHR35149">
    <property type="entry name" value="SLL5132 PROTEIN"/>
    <property type="match status" value="1"/>
</dbReference>
<sequence length="687" mass="77703">MQPNKTSPLAMFGQPLQYLVPIFQRGYVWTVERQIQPLWTDIVDRAQELERYEAIRQTAEAQGAPHLARQPRRHFLGTVIVTEHRAGAIGEPTTAEVIDGQQRMTSTQLLALAFRDAVAGMDDTFLRQCMDTYTANGGSYRAPHARFKVWPTNAGRKEMTHLVEARSFEAVCQAYPVVTHGVGKSKKRVPRPLLVEAYMYFYGVISLFLRGVDFDEVEPPEAGSLDALLDEMLPEAGHDVDRTLAARWIREIRHETAPTLPRHELPILPERIQLLTTTLTEYVQLIELRLGTDDDAQVIFESLNDRGERLTPADLVRNFVFLEATRKNASAAALYDQHWRDFDEAPAEKGAVSKSKLFWKVDERQGRLTNTRLDTLLYHYVSMRTMNDVKLDHVFEEFKQWWLAGKKDVDLELARLKRAATVFHAMLLPDRSTRLGRFAHNLRVLDSTTVTPVVLFLAERLGSGSEEFMACLKVLESYLVRRTVCGRPTKAYNRIFPGLLKRLSEAEAPSAALVTEHLKGLSGGETQDWPDDTTFQKAWLELNTYKALRTAKTKMLLEALELGSRNDVHHESAVLPSAALHVEHVLPVAWEAHWPAAGDETAVMVRNHLLHNIGNLTLLTAKLNPSLSNSSFDVKRPEITKSLLALNAHFQRPQFNQAGAVWDEAGIRDRARDLFAVAKQVWPHPSA</sequence>
<feature type="domain" description="GmrSD restriction endonucleases N-terminal" evidence="1">
    <location>
        <begin position="12"/>
        <end position="321"/>
    </location>
</feature>
<gene>
    <name evidence="3" type="ORF">CATMQ487_26390</name>
</gene>